<dbReference type="Pfam" id="PF00903">
    <property type="entry name" value="Glyoxalase"/>
    <property type="match status" value="1"/>
</dbReference>
<keyword evidence="3" id="KW-1185">Reference proteome</keyword>
<sequence length="123" mass="13435">MAASKVGTMGWLDLTVDNADEVKAFYQQVVGWTSADVSMGEYNDYMMKAENGNETAGICHNRDANKGLPAKWLPYFIIADIKSSLTSVTNLGGKQLSEIRSYGDSRFVIIKDPAGAVCALYQE</sequence>
<gene>
    <name evidence="2" type="ORF">QTP81_09585</name>
</gene>
<protein>
    <submittedName>
        <fullName evidence="2">VOC family protein</fullName>
    </submittedName>
</protein>
<name>A0ABT7SXC4_9ALTE</name>
<dbReference type="InterPro" id="IPR029068">
    <property type="entry name" value="Glyas_Bleomycin-R_OHBP_Dase"/>
</dbReference>
<evidence type="ECO:0000313" key="2">
    <source>
        <dbReference type="EMBL" id="MDM7860846.1"/>
    </source>
</evidence>
<dbReference type="PANTHER" id="PTHR33993:SF14">
    <property type="entry name" value="GB|AAF24581.1"/>
    <property type="match status" value="1"/>
</dbReference>
<dbReference type="Proteomes" id="UP001234343">
    <property type="component" value="Unassembled WGS sequence"/>
</dbReference>
<evidence type="ECO:0000259" key="1">
    <source>
        <dbReference type="PROSITE" id="PS51819"/>
    </source>
</evidence>
<reference evidence="2 3" key="1">
    <citation type="submission" date="2023-06" db="EMBL/GenBank/DDBJ databases">
        <title>Alteromonas sp. ASW11-36 isolated from intertidal sand.</title>
        <authorList>
            <person name="Li Y."/>
        </authorList>
    </citation>
    <scope>NUCLEOTIDE SEQUENCE [LARGE SCALE GENOMIC DNA]</scope>
    <source>
        <strain evidence="2 3">ASW11-36</strain>
    </source>
</reference>
<evidence type="ECO:0000313" key="3">
    <source>
        <dbReference type="Proteomes" id="UP001234343"/>
    </source>
</evidence>
<dbReference type="EMBL" id="JAUCBP010000007">
    <property type="protein sequence ID" value="MDM7860846.1"/>
    <property type="molecule type" value="Genomic_DNA"/>
</dbReference>
<dbReference type="Gene3D" id="3.10.180.10">
    <property type="entry name" value="2,3-Dihydroxybiphenyl 1,2-Dioxygenase, domain 1"/>
    <property type="match status" value="1"/>
</dbReference>
<comment type="caution">
    <text evidence="2">The sequence shown here is derived from an EMBL/GenBank/DDBJ whole genome shotgun (WGS) entry which is preliminary data.</text>
</comment>
<organism evidence="2 3">
    <name type="scientific">Alteromonas arenosi</name>
    <dbReference type="NCBI Taxonomy" id="3055817"/>
    <lineage>
        <taxon>Bacteria</taxon>
        <taxon>Pseudomonadati</taxon>
        <taxon>Pseudomonadota</taxon>
        <taxon>Gammaproteobacteria</taxon>
        <taxon>Alteromonadales</taxon>
        <taxon>Alteromonadaceae</taxon>
        <taxon>Alteromonas/Salinimonas group</taxon>
        <taxon>Alteromonas</taxon>
    </lineage>
</organism>
<accession>A0ABT7SXC4</accession>
<dbReference type="InterPro" id="IPR037523">
    <property type="entry name" value="VOC_core"/>
</dbReference>
<feature type="domain" description="VOC" evidence="1">
    <location>
        <begin position="8"/>
        <end position="123"/>
    </location>
</feature>
<dbReference type="InterPro" id="IPR052164">
    <property type="entry name" value="Anthracycline_SecMetBiosynth"/>
</dbReference>
<dbReference type="PROSITE" id="PS51819">
    <property type="entry name" value="VOC"/>
    <property type="match status" value="1"/>
</dbReference>
<dbReference type="SUPFAM" id="SSF54593">
    <property type="entry name" value="Glyoxalase/Bleomycin resistance protein/Dihydroxybiphenyl dioxygenase"/>
    <property type="match status" value="1"/>
</dbReference>
<proteinExistence type="predicted"/>
<dbReference type="PANTHER" id="PTHR33993">
    <property type="entry name" value="GLYOXALASE-RELATED"/>
    <property type="match status" value="1"/>
</dbReference>
<dbReference type="RefSeq" id="WP_289365130.1">
    <property type="nucleotide sequence ID" value="NZ_JAUCBP010000007.1"/>
</dbReference>
<dbReference type="InterPro" id="IPR004360">
    <property type="entry name" value="Glyas_Fos-R_dOase_dom"/>
</dbReference>